<evidence type="ECO:0000313" key="3">
    <source>
        <dbReference type="Proteomes" id="UP000325577"/>
    </source>
</evidence>
<proteinExistence type="predicted"/>
<reference evidence="2 3" key="1">
    <citation type="submission" date="2019-09" db="EMBL/GenBank/DDBJ databases">
        <title>A chromosome-level genome assembly of the Chinese tupelo Nyssa sinensis.</title>
        <authorList>
            <person name="Yang X."/>
            <person name="Kang M."/>
            <person name="Yang Y."/>
            <person name="Xiong H."/>
            <person name="Wang M."/>
            <person name="Zhang Z."/>
            <person name="Wang Z."/>
            <person name="Wu H."/>
            <person name="Ma T."/>
            <person name="Liu J."/>
            <person name="Xi Z."/>
        </authorList>
    </citation>
    <scope>NUCLEOTIDE SEQUENCE [LARGE SCALE GENOMIC DNA]</scope>
    <source>
        <strain evidence="2">J267</strain>
        <tissue evidence="2">Leaf</tissue>
    </source>
</reference>
<feature type="transmembrane region" description="Helical" evidence="1">
    <location>
        <begin position="51"/>
        <end position="74"/>
    </location>
</feature>
<protein>
    <submittedName>
        <fullName evidence="2">Uncharacterized protein</fullName>
    </submittedName>
</protein>
<organism evidence="2 3">
    <name type="scientific">Nyssa sinensis</name>
    <dbReference type="NCBI Taxonomy" id="561372"/>
    <lineage>
        <taxon>Eukaryota</taxon>
        <taxon>Viridiplantae</taxon>
        <taxon>Streptophyta</taxon>
        <taxon>Embryophyta</taxon>
        <taxon>Tracheophyta</taxon>
        <taxon>Spermatophyta</taxon>
        <taxon>Magnoliopsida</taxon>
        <taxon>eudicotyledons</taxon>
        <taxon>Gunneridae</taxon>
        <taxon>Pentapetalae</taxon>
        <taxon>asterids</taxon>
        <taxon>Cornales</taxon>
        <taxon>Nyssaceae</taxon>
        <taxon>Nyssa</taxon>
    </lineage>
</organism>
<dbReference type="AlphaFoldDB" id="A0A5J4ZW47"/>
<gene>
    <name evidence="2" type="ORF">F0562_012670</name>
</gene>
<name>A0A5J4ZW47_9ASTE</name>
<evidence type="ECO:0000313" key="2">
    <source>
        <dbReference type="EMBL" id="KAA8522016.1"/>
    </source>
</evidence>
<accession>A0A5J4ZW47</accession>
<keyword evidence="3" id="KW-1185">Reference proteome</keyword>
<keyword evidence="1" id="KW-0472">Membrane</keyword>
<dbReference type="Proteomes" id="UP000325577">
    <property type="component" value="Linkage Group LG5"/>
</dbReference>
<keyword evidence="1" id="KW-1133">Transmembrane helix</keyword>
<keyword evidence="1" id="KW-0812">Transmembrane</keyword>
<evidence type="ECO:0000256" key="1">
    <source>
        <dbReference type="SAM" id="Phobius"/>
    </source>
</evidence>
<dbReference type="EMBL" id="CM018048">
    <property type="protein sequence ID" value="KAA8522016.1"/>
    <property type="molecule type" value="Genomic_DNA"/>
</dbReference>
<sequence>MLMSKEQHFMWWIFGDGLRIGCTGHTFKLCPGRVNVADCCEVIAGIFIDWLLHFLLMAIGSGAMLMVLMIDAWFGSCVASASISKEQQRLDLQVNGPKAGTYMSTLK</sequence>